<feature type="transmembrane region" description="Helical" evidence="1">
    <location>
        <begin position="180"/>
        <end position="200"/>
    </location>
</feature>
<feature type="transmembrane region" description="Helical" evidence="1">
    <location>
        <begin position="238"/>
        <end position="256"/>
    </location>
</feature>
<keyword evidence="1" id="KW-1133">Transmembrane helix</keyword>
<evidence type="ECO:0000259" key="3">
    <source>
        <dbReference type="Pfam" id="PF13194"/>
    </source>
</evidence>
<feature type="transmembrane region" description="Helical" evidence="1">
    <location>
        <begin position="12"/>
        <end position="29"/>
    </location>
</feature>
<keyword evidence="1" id="KW-0472">Membrane</keyword>
<gene>
    <name evidence="4" type="ORF">GALL_381660</name>
</gene>
<feature type="domain" description="DUF4010" evidence="3">
    <location>
        <begin position="184"/>
        <end position="393"/>
    </location>
</feature>
<comment type="caution">
    <text evidence="4">The sequence shown here is derived from an EMBL/GenBank/DDBJ whole genome shotgun (WGS) entry which is preliminary data.</text>
</comment>
<protein>
    <submittedName>
        <fullName evidence="4">MgtC family protein</fullName>
    </submittedName>
</protein>
<name>A0A1J5Q9L9_9ZZZZ</name>
<dbReference type="PANTHER" id="PTHR39084">
    <property type="entry name" value="MEMBRANE PROTEIN-RELATED"/>
    <property type="match status" value="1"/>
</dbReference>
<feature type="transmembrane region" description="Helical" evidence="1">
    <location>
        <begin position="64"/>
        <end position="85"/>
    </location>
</feature>
<feature type="transmembrane region" description="Helical" evidence="1">
    <location>
        <begin position="97"/>
        <end position="128"/>
    </location>
</feature>
<accession>A0A1J5Q9L9</accession>
<dbReference type="InterPro" id="IPR025105">
    <property type="entry name" value="DUF4010"/>
</dbReference>
<feature type="transmembrane region" description="Helical" evidence="1">
    <location>
        <begin position="401"/>
        <end position="419"/>
    </location>
</feature>
<evidence type="ECO:0000313" key="4">
    <source>
        <dbReference type="EMBL" id="OIQ80088.1"/>
    </source>
</evidence>
<feature type="transmembrane region" description="Helical" evidence="1">
    <location>
        <begin position="148"/>
        <end position="168"/>
    </location>
</feature>
<organism evidence="4">
    <name type="scientific">mine drainage metagenome</name>
    <dbReference type="NCBI Taxonomy" id="410659"/>
    <lineage>
        <taxon>unclassified sequences</taxon>
        <taxon>metagenomes</taxon>
        <taxon>ecological metagenomes</taxon>
    </lineage>
</organism>
<keyword evidence="1" id="KW-0812">Transmembrane</keyword>
<proteinExistence type="predicted"/>
<dbReference type="AlphaFoldDB" id="A0A1J5Q9L9"/>
<reference evidence="4" key="1">
    <citation type="submission" date="2016-10" db="EMBL/GenBank/DDBJ databases">
        <title>Sequence of Gallionella enrichment culture.</title>
        <authorList>
            <person name="Poehlein A."/>
            <person name="Muehling M."/>
            <person name="Daniel R."/>
        </authorList>
    </citation>
    <scope>NUCLEOTIDE SEQUENCE</scope>
</reference>
<dbReference type="Pfam" id="PF02308">
    <property type="entry name" value="MgtC"/>
    <property type="match status" value="1"/>
</dbReference>
<feature type="transmembrane region" description="Helical" evidence="1">
    <location>
        <begin position="41"/>
        <end position="58"/>
    </location>
</feature>
<feature type="transmembrane region" description="Helical" evidence="1">
    <location>
        <begin position="308"/>
        <end position="328"/>
    </location>
</feature>
<dbReference type="Pfam" id="PF13194">
    <property type="entry name" value="DUF4010"/>
    <property type="match status" value="1"/>
</dbReference>
<feature type="transmembrane region" description="Helical" evidence="1">
    <location>
        <begin position="206"/>
        <end position="226"/>
    </location>
</feature>
<evidence type="ECO:0000259" key="2">
    <source>
        <dbReference type="Pfam" id="PF02308"/>
    </source>
</evidence>
<evidence type="ECO:0000256" key="1">
    <source>
        <dbReference type="SAM" id="Phobius"/>
    </source>
</evidence>
<dbReference type="InterPro" id="IPR049177">
    <property type="entry name" value="MgtC_SapB_SrpB_YhiD_N"/>
</dbReference>
<feature type="transmembrane region" description="Helical" evidence="1">
    <location>
        <begin position="370"/>
        <end position="394"/>
    </location>
</feature>
<sequence length="420" mass="44082">MKDMLLPGNGLDALPAFITSLALGLLIGLERERSPAARAGLRTFALVALLGTLLALLAENTASPWILVAGFVGVAAIIIAAYVGGIDGGDPGTTTQAALMLCFGLGAMVWYGYSSLAIMLAIVTTVLLHFKPELQSISRNLTRRDVQSILQFAVLSFIVLPILPNQVYGPYAAFNPYQTWLMVVLISGVSLAGYVALRLVGQRYGAPLLGFFGGLVSSTATTLVYARHGRNGEAMGRLAVVVVLIANLVVLVRLAVVSSVVSPRILPHILPVLATGLVSGALVTFWMWRSISRDGEPPMPEFTNPTEIRTALGFGLMYAVVLLLAAWLSDYAGSGGLYALAVASGLTDVDAISVSSLRLFELGKLAEHQAVTAITIAYLANLGFKFGLVAFVGGRIMARRCAPGVLAVAGGLTGGLLLFP</sequence>
<feature type="domain" description="MgtC/SapB/SrpB/YhiD N-terminal" evidence="2">
    <location>
        <begin position="18"/>
        <end position="135"/>
    </location>
</feature>
<feature type="transmembrane region" description="Helical" evidence="1">
    <location>
        <begin position="268"/>
        <end position="288"/>
    </location>
</feature>
<dbReference type="PANTHER" id="PTHR39084:SF1">
    <property type="entry name" value="DUF4010 DOMAIN-CONTAINING PROTEIN"/>
    <property type="match status" value="1"/>
</dbReference>
<dbReference type="EMBL" id="MLJW01001111">
    <property type="protein sequence ID" value="OIQ80088.1"/>
    <property type="molecule type" value="Genomic_DNA"/>
</dbReference>